<name>A0A6G1D4T4_9ORYZ</name>
<evidence type="ECO:0000256" key="2">
    <source>
        <dbReference type="SAM" id="Phobius"/>
    </source>
</evidence>
<keyword evidence="2" id="KW-0812">Transmembrane</keyword>
<evidence type="ECO:0000259" key="3">
    <source>
        <dbReference type="Pfam" id="PF22932"/>
    </source>
</evidence>
<feature type="transmembrane region" description="Helical" evidence="2">
    <location>
        <begin position="412"/>
        <end position="432"/>
    </location>
</feature>
<keyword evidence="2" id="KW-1133">Transmembrane helix</keyword>
<keyword evidence="2" id="KW-0472">Membrane</keyword>
<evidence type="ECO:0000313" key="4">
    <source>
        <dbReference type="EMBL" id="KAF0907855.1"/>
    </source>
</evidence>
<dbReference type="Pfam" id="PF22932">
    <property type="entry name" value="Ubiq_DUF_assoc"/>
    <property type="match status" value="1"/>
</dbReference>
<comment type="caution">
    <text evidence="4">The sequence shown here is derived from an EMBL/GenBank/DDBJ whole genome shotgun (WGS) entry which is preliminary data.</text>
</comment>
<keyword evidence="5" id="KW-1185">Reference proteome</keyword>
<proteinExistence type="predicted"/>
<feature type="transmembrane region" description="Helical" evidence="2">
    <location>
        <begin position="462"/>
        <end position="484"/>
    </location>
</feature>
<dbReference type="Proteomes" id="UP000479710">
    <property type="component" value="Unassembled WGS sequence"/>
</dbReference>
<reference evidence="4 5" key="1">
    <citation type="submission" date="2019-11" db="EMBL/GenBank/DDBJ databases">
        <title>Whole genome sequence of Oryza granulata.</title>
        <authorList>
            <person name="Li W."/>
        </authorList>
    </citation>
    <scope>NUCLEOTIDE SEQUENCE [LARGE SCALE GENOMIC DNA]</scope>
    <source>
        <strain evidence="5">cv. Menghai</strain>
        <tissue evidence="4">Leaf</tissue>
    </source>
</reference>
<evidence type="ECO:0000313" key="5">
    <source>
        <dbReference type="Proteomes" id="UP000479710"/>
    </source>
</evidence>
<feature type="domain" description="DUF569" evidence="3">
    <location>
        <begin position="195"/>
        <end position="270"/>
    </location>
</feature>
<dbReference type="SUPFAM" id="SSF50405">
    <property type="entry name" value="Actin-crosslinking proteins"/>
    <property type="match status" value="1"/>
</dbReference>
<accession>A0A6G1D4T4</accession>
<feature type="transmembrane region" description="Helical" evidence="2">
    <location>
        <begin position="377"/>
        <end position="400"/>
    </location>
</feature>
<dbReference type="EMBL" id="SPHZ02000007">
    <property type="protein sequence ID" value="KAF0907855.1"/>
    <property type="molecule type" value="Genomic_DNA"/>
</dbReference>
<dbReference type="OrthoDB" id="637856at2759"/>
<dbReference type="AlphaFoldDB" id="A0A6G1D4T4"/>
<sequence>MEVFEGVEFVVLRIWQSDLYLHADEDGRSVYHGSLGGGSALQHNVVWAVEELVAVEPHTRYVLLRGAYGRYLGAGAPDARDRERFTCCPLPCCPSLEAAQRDRDEPEVDAIMWHAIGCSGPDVFAGRGARGVVLLHDRSGRYLRGNRSFLTCRHSVSVDGNVENETTLRWEVVPVPWPGLPIATDSNLACSPPLRREIRFVTADDDDGNFGEQDWASFQYTGRSVQLLREELARRVDYDFMLCVRAGRHGRLTPLLINLPRSRETLHIVLVRPKGAADNQLIFPNLSFQTGGGGYAAYYASRVVRALSGPEDLRCPLMPRPDETPTPQTSKPIDPPLPSTGDDQIWNKRQIGYVYVLTTSLAVLFFVRHLLPAGYDGYILAIFAIIWGLGSVGLPCGMFGESRCEKNCSRHVGQTIYATFSVFVIYCIYLLTLHVDKTHLPSSPPPSPLLGHDATGDDSVEFFWRVVYCCIGASVLIGHICSWLRGCYTGADRDPGP</sequence>
<organism evidence="4 5">
    <name type="scientific">Oryza meyeriana var. granulata</name>
    <dbReference type="NCBI Taxonomy" id="110450"/>
    <lineage>
        <taxon>Eukaryota</taxon>
        <taxon>Viridiplantae</taxon>
        <taxon>Streptophyta</taxon>
        <taxon>Embryophyta</taxon>
        <taxon>Tracheophyta</taxon>
        <taxon>Spermatophyta</taxon>
        <taxon>Magnoliopsida</taxon>
        <taxon>Liliopsida</taxon>
        <taxon>Poales</taxon>
        <taxon>Poaceae</taxon>
        <taxon>BOP clade</taxon>
        <taxon>Oryzoideae</taxon>
        <taxon>Oryzeae</taxon>
        <taxon>Oryzinae</taxon>
        <taxon>Oryza</taxon>
        <taxon>Oryza meyeriana</taxon>
    </lineage>
</organism>
<gene>
    <name evidence="4" type="ORF">E2562_022259</name>
</gene>
<dbReference type="InterPro" id="IPR008999">
    <property type="entry name" value="Actin-crosslinking"/>
</dbReference>
<feature type="region of interest" description="Disordered" evidence="1">
    <location>
        <begin position="316"/>
        <end position="339"/>
    </location>
</feature>
<feature type="transmembrane region" description="Helical" evidence="2">
    <location>
        <begin position="353"/>
        <end position="371"/>
    </location>
</feature>
<dbReference type="PANTHER" id="PTHR31205">
    <property type="entry name" value="ACTIN CROSS-LINKING PROTEIN (DUF569)"/>
    <property type="match status" value="1"/>
</dbReference>
<protein>
    <recommendedName>
        <fullName evidence="3">DUF569 domain-containing protein</fullName>
    </recommendedName>
</protein>
<evidence type="ECO:0000256" key="1">
    <source>
        <dbReference type="SAM" id="MobiDB-lite"/>
    </source>
</evidence>
<dbReference type="InterPro" id="IPR054726">
    <property type="entry name" value="Ubiq_DUF569-assoc"/>
</dbReference>
<dbReference type="PANTHER" id="PTHR31205:SF39">
    <property type="entry name" value="OS08G0164400 PROTEIN"/>
    <property type="match status" value="1"/>
</dbReference>